<dbReference type="AlphaFoldDB" id="A0A4Y2PTT7"/>
<dbReference type="EMBL" id="BGPR01012054">
    <property type="protein sequence ID" value="GBN54273.1"/>
    <property type="molecule type" value="Genomic_DNA"/>
</dbReference>
<keyword evidence="3" id="KW-1185">Reference proteome</keyword>
<comment type="caution">
    <text evidence="1">The sequence shown here is derived from an EMBL/GenBank/DDBJ whole genome shotgun (WGS) entry which is preliminary data.</text>
</comment>
<proteinExistence type="predicted"/>
<dbReference type="EMBL" id="BGPR01012060">
    <property type="protein sequence ID" value="GBN54306.1"/>
    <property type="molecule type" value="Genomic_DNA"/>
</dbReference>
<gene>
    <name evidence="2" type="ORF">AVEN_128647_1</name>
    <name evidence="1" type="ORF">AVEN_248603_1</name>
</gene>
<organism evidence="1 3">
    <name type="scientific">Araneus ventricosus</name>
    <name type="common">Orbweaver spider</name>
    <name type="synonym">Epeira ventricosa</name>
    <dbReference type="NCBI Taxonomy" id="182803"/>
    <lineage>
        <taxon>Eukaryota</taxon>
        <taxon>Metazoa</taxon>
        <taxon>Ecdysozoa</taxon>
        <taxon>Arthropoda</taxon>
        <taxon>Chelicerata</taxon>
        <taxon>Arachnida</taxon>
        <taxon>Araneae</taxon>
        <taxon>Araneomorphae</taxon>
        <taxon>Entelegynae</taxon>
        <taxon>Araneoidea</taxon>
        <taxon>Araneidae</taxon>
        <taxon>Araneus</taxon>
    </lineage>
</organism>
<reference evidence="1 3" key="1">
    <citation type="journal article" date="2019" name="Sci. Rep.">
        <title>Orb-weaving spider Araneus ventricosus genome elucidates the spidroin gene catalogue.</title>
        <authorList>
            <person name="Kono N."/>
            <person name="Nakamura H."/>
            <person name="Ohtoshi R."/>
            <person name="Moran D.A.P."/>
            <person name="Shinohara A."/>
            <person name="Yoshida Y."/>
            <person name="Fujiwara M."/>
            <person name="Mori M."/>
            <person name="Tomita M."/>
            <person name="Arakawa K."/>
        </authorList>
    </citation>
    <scope>NUCLEOTIDE SEQUENCE [LARGE SCALE GENOMIC DNA]</scope>
</reference>
<accession>A0A4Y2PTT7</accession>
<name>A0A4Y2PTT7_ARAVE</name>
<evidence type="ECO:0000313" key="2">
    <source>
        <dbReference type="EMBL" id="GBN54306.1"/>
    </source>
</evidence>
<evidence type="ECO:0000313" key="3">
    <source>
        <dbReference type="Proteomes" id="UP000499080"/>
    </source>
</evidence>
<sequence>MIPITPFEVAYLFINTRLTETDDGAIFTGAVVTGFGYEVVSSVGEFTTLSYCTAVLRQSSRLTTYARSVAGRIEISNLSFAGAKGS</sequence>
<protein>
    <submittedName>
        <fullName evidence="1">Uncharacterized protein</fullName>
    </submittedName>
</protein>
<evidence type="ECO:0000313" key="1">
    <source>
        <dbReference type="EMBL" id="GBN54273.1"/>
    </source>
</evidence>
<dbReference type="Proteomes" id="UP000499080">
    <property type="component" value="Unassembled WGS sequence"/>
</dbReference>